<reference evidence="1" key="1">
    <citation type="submission" date="2021-01" db="EMBL/GenBank/DDBJ databases">
        <authorList>
            <consortium name="Genoscope - CEA"/>
            <person name="William W."/>
        </authorList>
    </citation>
    <scope>NUCLEOTIDE SEQUENCE</scope>
</reference>
<keyword evidence="2" id="KW-1185">Reference proteome</keyword>
<accession>A0A8S1YDM7</accession>
<proteinExistence type="predicted"/>
<evidence type="ECO:0000313" key="1">
    <source>
        <dbReference type="EMBL" id="CAD8211288.1"/>
    </source>
</evidence>
<dbReference type="AlphaFoldDB" id="A0A8S1YDM7"/>
<dbReference type="Proteomes" id="UP000683925">
    <property type="component" value="Unassembled WGS sequence"/>
</dbReference>
<comment type="caution">
    <text evidence="1">The sequence shown here is derived from an EMBL/GenBank/DDBJ whole genome shotgun (WGS) entry which is preliminary data.</text>
</comment>
<gene>
    <name evidence="1" type="ORF">POCTA_138.1.T1530146</name>
</gene>
<protein>
    <submittedName>
        <fullName evidence="1">Uncharacterized protein</fullName>
    </submittedName>
</protein>
<name>A0A8S1YDM7_PAROT</name>
<evidence type="ECO:0000313" key="2">
    <source>
        <dbReference type="Proteomes" id="UP000683925"/>
    </source>
</evidence>
<organism evidence="1 2">
    <name type="scientific">Paramecium octaurelia</name>
    <dbReference type="NCBI Taxonomy" id="43137"/>
    <lineage>
        <taxon>Eukaryota</taxon>
        <taxon>Sar</taxon>
        <taxon>Alveolata</taxon>
        <taxon>Ciliophora</taxon>
        <taxon>Intramacronucleata</taxon>
        <taxon>Oligohymenophorea</taxon>
        <taxon>Peniculida</taxon>
        <taxon>Parameciidae</taxon>
        <taxon>Paramecium</taxon>
    </lineage>
</organism>
<dbReference type="EMBL" id="CAJJDP010000155">
    <property type="protein sequence ID" value="CAD8211288.1"/>
    <property type="molecule type" value="Genomic_DNA"/>
</dbReference>
<sequence length="84" mass="10359">MEINRQDIYVPLIMNVKNECVQIVNMLINKLFLKIEDNIDIQMKKNLKTILDYYQNLSQKAQENFTYIFGEIRQREFFWLNFQY</sequence>